<dbReference type="PANTHER" id="PTHR12110">
    <property type="entry name" value="HYDROXYPYRUVATE ISOMERASE"/>
    <property type="match status" value="1"/>
</dbReference>
<gene>
    <name evidence="2" type="ORF">LQ384_27680</name>
</gene>
<dbReference type="Gene3D" id="3.20.20.150">
    <property type="entry name" value="Divalent-metal-dependent TIM barrel enzymes"/>
    <property type="match status" value="1"/>
</dbReference>
<evidence type="ECO:0000313" key="2">
    <source>
        <dbReference type="EMBL" id="MCD2114879.1"/>
    </source>
</evidence>
<evidence type="ECO:0000259" key="1">
    <source>
        <dbReference type="Pfam" id="PF01261"/>
    </source>
</evidence>
<reference evidence="2" key="1">
    <citation type="submission" date="2021-11" db="EMBL/GenBank/DDBJ databases">
        <title>Development of a sustainable strategy for remediation of hydrocarbon-contaminated territories based on the waste exchange concept.</title>
        <authorList>
            <person name="Elkin A."/>
        </authorList>
    </citation>
    <scope>NUCLEOTIDE SEQUENCE</scope>
    <source>
        <strain evidence="2">IEGM 757</strain>
    </source>
</reference>
<keyword evidence="2" id="KW-0413">Isomerase</keyword>
<proteinExistence type="predicted"/>
<dbReference type="InterPro" id="IPR050312">
    <property type="entry name" value="IolE/XylAMocC-like"/>
</dbReference>
<dbReference type="InterPro" id="IPR013022">
    <property type="entry name" value="Xyl_isomerase-like_TIM-brl"/>
</dbReference>
<dbReference type="AlphaFoldDB" id="A0AAW4XQ12"/>
<evidence type="ECO:0000313" key="3">
    <source>
        <dbReference type="Proteomes" id="UP001198630"/>
    </source>
</evidence>
<organism evidence="2 3">
    <name type="scientific">Rhodococcus rhodochrous</name>
    <dbReference type="NCBI Taxonomy" id="1829"/>
    <lineage>
        <taxon>Bacteria</taxon>
        <taxon>Bacillati</taxon>
        <taxon>Actinomycetota</taxon>
        <taxon>Actinomycetes</taxon>
        <taxon>Mycobacteriales</taxon>
        <taxon>Nocardiaceae</taxon>
        <taxon>Rhodococcus</taxon>
    </lineage>
</organism>
<dbReference type="Proteomes" id="UP001198630">
    <property type="component" value="Unassembled WGS sequence"/>
</dbReference>
<feature type="domain" description="Xylose isomerase-like TIM barrel" evidence="1">
    <location>
        <begin position="2"/>
        <end position="226"/>
    </location>
</feature>
<dbReference type="RefSeq" id="WP_230792824.1">
    <property type="nucleotide sequence ID" value="NZ_JAJNCO010000033.1"/>
</dbReference>
<dbReference type="Pfam" id="PF01261">
    <property type="entry name" value="AP_endonuc_2"/>
    <property type="match status" value="1"/>
</dbReference>
<dbReference type="GO" id="GO:0016853">
    <property type="term" value="F:isomerase activity"/>
    <property type="evidence" value="ECO:0007669"/>
    <property type="project" value="UniProtKB-KW"/>
</dbReference>
<accession>A0AAW4XQ12</accession>
<dbReference type="SUPFAM" id="SSF51658">
    <property type="entry name" value="Xylose isomerase-like"/>
    <property type="match status" value="1"/>
</dbReference>
<protein>
    <submittedName>
        <fullName evidence="2">Sugar phosphate isomerase/epimerase</fullName>
    </submittedName>
</protein>
<dbReference type="InterPro" id="IPR036237">
    <property type="entry name" value="Xyl_isomerase-like_sf"/>
</dbReference>
<dbReference type="PANTHER" id="PTHR12110:SF48">
    <property type="entry name" value="BLL3656 PROTEIN"/>
    <property type="match status" value="1"/>
</dbReference>
<sequence length="253" mass="27428">MAVEVGYDAVGLRVFPVMETDVDVMSDPALQRAIQRRISQTGLSVFDVEVVRISAHTDIAEILPALDFAGELGARWFAVTSTTPEEYAIEDESLLLQQLAALTEVASRRNVGVMLEFMAYRGIASIQAAARIVSAVDHPDLRITVDALHFFRSGGTAADLANIPPEQLACVQLCDAPATPSLALPQEARFGRSFPGEGDLPLGELLAALPEDLWACVEVPSGRRPQESALSLARTGYELTQQLFARTHDSRVR</sequence>
<comment type="caution">
    <text evidence="2">The sequence shown here is derived from an EMBL/GenBank/DDBJ whole genome shotgun (WGS) entry which is preliminary data.</text>
</comment>
<name>A0AAW4XQ12_RHORH</name>
<dbReference type="EMBL" id="JAJNCO010000033">
    <property type="protein sequence ID" value="MCD2114879.1"/>
    <property type="molecule type" value="Genomic_DNA"/>
</dbReference>